<sequence>MRKIALLLLTLLAAGFAVGDNQGIGLPWNTPNMIITTTNADSLGGVIADSFPRLSLGNHFTGQDTFGDTLWVITDTATRGLKIYTRNSAGYPQGDSNPIAIVRNGWGMLELKNVHLPSPYTQWEAFDSTMTAIAVELGQEGWSLHLKPPLYPYGSMDTMVVLVDPFGRLLVGNTRRYAVGTEDPNSIKLDVEGKARIDDTLWQRGELQCSLDITFSASRDNAIKTDPSTFVVAGRDLDISAGSATDVGGTGWTSLGNTTYWGGGMVEGADGDLYALTTIGDSVWKSTDGGAAWTKLGPNTTHYGI</sequence>
<dbReference type="EMBL" id="BARS01006654">
    <property type="protein sequence ID" value="GAF71786.1"/>
    <property type="molecule type" value="Genomic_DNA"/>
</dbReference>
<name>X0S9A8_9ZZZZ</name>
<gene>
    <name evidence="1" type="ORF">S01H1_12936</name>
</gene>
<proteinExistence type="predicted"/>
<organism evidence="1">
    <name type="scientific">marine sediment metagenome</name>
    <dbReference type="NCBI Taxonomy" id="412755"/>
    <lineage>
        <taxon>unclassified sequences</taxon>
        <taxon>metagenomes</taxon>
        <taxon>ecological metagenomes</taxon>
    </lineage>
</organism>
<comment type="caution">
    <text evidence="1">The sequence shown here is derived from an EMBL/GenBank/DDBJ whole genome shotgun (WGS) entry which is preliminary data.</text>
</comment>
<reference evidence="1" key="1">
    <citation type="journal article" date="2014" name="Front. Microbiol.">
        <title>High frequency of phylogenetically diverse reductive dehalogenase-homologous genes in deep subseafloor sedimentary metagenomes.</title>
        <authorList>
            <person name="Kawai M."/>
            <person name="Futagami T."/>
            <person name="Toyoda A."/>
            <person name="Takaki Y."/>
            <person name="Nishi S."/>
            <person name="Hori S."/>
            <person name="Arai W."/>
            <person name="Tsubouchi T."/>
            <person name="Morono Y."/>
            <person name="Uchiyama I."/>
            <person name="Ito T."/>
            <person name="Fujiyama A."/>
            <person name="Inagaki F."/>
            <person name="Takami H."/>
        </authorList>
    </citation>
    <scope>NUCLEOTIDE SEQUENCE</scope>
    <source>
        <strain evidence="1">Expedition CK06-06</strain>
    </source>
</reference>
<dbReference type="AlphaFoldDB" id="X0S9A8"/>
<feature type="non-terminal residue" evidence="1">
    <location>
        <position position="305"/>
    </location>
</feature>
<accession>X0S9A8</accession>
<protein>
    <submittedName>
        <fullName evidence="1">Uncharacterized protein</fullName>
    </submittedName>
</protein>
<evidence type="ECO:0000313" key="1">
    <source>
        <dbReference type="EMBL" id="GAF71786.1"/>
    </source>
</evidence>